<dbReference type="Proteomes" id="UP000242715">
    <property type="component" value="Unassembled WGS sequence"/>
</dbReference>
<dbReference type="Pfam" id="PF00190">
    <property type="entry name" value="Cupin_1"/>
    <property type="match status" value="1"/>
</dbReference>
<feature type="domain" description="Cupin type-1" evidence="5">
    <location>
        <begin position="177"/>
        <end position="293"/>
    </location>
</feature>
<proteinExistence type="inferred from homology"/>
<sequence>MEYDLTPKTAQPLIEGDGGGYYTWLSSQVPLLAKTNVCAGQFILQPRGFAFPHYADSSKVGYVIEEIVLKIKKGDIIPVPVGGVSWWFNDGDSNLSIIFLGETSKAHVPGDISYFFLSGVEGILGSFSSDLISKVYNFNKDEVNKLTQSQKGGVMITIEKDKPMPKPQLGLTKDFVYDIDAKAPKIEAQNGGLVTTITETEFPFIKDVGLSVIRVKLEPNAIKSPSYLVTPGIQLIYIARGSGKIEIVGLSGKCVLDSEVKVGHLIVVPQFFVVAQIAGEEGLESFSIVTTTK</sequence>
<dbReference type="GO" id="GO:0045735">
    <property type="term" value="F:nutrient reservoir activity"/>
    <property type="evidence" value="ECO:0007669"/>
    <property type="project" value="UniProtKB-KW"/>
</dbReference>
<dbReference type="InterPro" id="IPR006044">
    <property type="entry name" value="11S_seedstore_pln"/>
</dbReference>
<organism evidence="6 7">
    <name type="scientific">Trifolium subterraneum</name>
    <name type="common">Subterranean clover</name>
    <dbReference type="NCBI Taxonomy" id="3900"/>
    <lineage>
        <taxon>Eukaryota</taxon>
        <taxon>Viridiplantae</taxon>
        <taxon>Streptophyta</taxon>
        <taxon>Embryophyta</taxon>
        <taxon>Tracheophyta</taxon>
        <taxon>Spermatophyta</taxon>
        <taxon>Magnoliopsida</taxon>
        <taxon>eudicotyledons</taxon>
        <taxon>Gunneridae</taxon>
        <taxon>Pentapetalae</taxon>
        <taxon>rosids</taxon>
        <taxon>fabids</taxon>
        <taxon>Fabales</taxon>
        <taxon>Fabaceae</taxon>
        <taxon>Papilionoideae</taxon>
        <taxon>50 kb inversion clade</taxon>
        <taxon>NPAAA clade</taxon>
        <taxon>Hologalegina</taxon>
        <taxon>IRL clade</taxon>
        <taxon>Trifolieae</taxon>
        <taxon>Trifolium</taxon>
    </lineage>
</organism>
<dbReference type="InterPro" id="IPR006045">
    <property type="entry name" value="Cupin_1"/>
</dbReference>
<dbReference type="InterPro" id="IPR050253">
    <property type="entry name" value="Seed_Storage-Functional"/>
</dbReference>
<dbReference type="SMART" id="SM00835">
    <property type="entry name" value="Cupin_1"/>
    <property type="match status" value="2"/>
</dbReference>
<keyword evidence="2" id="KW-0758">Storage protein</keyword>
<dbReference type="PANTHER" id="PTHR31189:SF45">
    <property type="entry name" value="OS09G0552500 PROTEIN"/>
    <property type="match status" value="1"/>
</dbReference>
<evidence type="ECO:0000256" key="1">
    <source>
        <dbReference type="ARBA" id="ARBA00007178"/>
    </source>
</evidence>
<dbReference type="InterPro" id="IPR014710">
    <property type="entry name" value="RmlC-like_jellyroll"/>
</dbReference>
<dbReference type="Gene3D" id="2.60.120.10">
    <property type="entry name" value="Jelly Rolls"/>
    <property type="match status" value="2"/>
</dbReference>
<name>A0A2Z6LQ69_TRISU</name>
<comment type="similarity">
    <text evidence="1">Belongs to the 11S seed storage protein (globulins) family.</text>
</comment>
<evidence type="ECO:0000256" key="4">
    <source>
        <dbReference type="ARBA" id="ARBA00023157"/>
    </source>
</evidence>
<dbReference type="CDD" id="cd02242">
    <property type="entry name" value="cupin_11S_legumin_N"/>
    <property type="match status" value="1"/>
</dbReference>
<dbReference type="EMBL" id="DF973189">
    <property type="protein sequence ID" value="GAU18716.1"/>
    <property type="molecule type" value="Genomic_DNA"/>
</dbReference>
<reference evidence="7" key="1">
    <citation type="journal article" date="2017" name="Front. Plant Sci.">
        <title>Climate Clever Clovers: New Paradigm to Reduce the Environmental Footprint of Ruminants by Breeding Low Methanogenic Forages Utilizing Haplotype Variation.</title>
        <authorList>
            <person name="Kaur P."/>
            <person name="Appels R."/>
            <person name="Bayer P.E."/>
            <person name="Keeble-Gagnere G."/>
            <person name="Wang J."/>
            <person name="Hirakawa H."/>
            <person name="Shirasawa K."/>
            <person name="Vercoe P."/>
            <person name="Stefanova K."/>
            <person name="Durmic Z."/>
            <person name="Nichols P."/>
            <person name="Revell C."/>
            <person name="Isobe S.N."/>
            <person name="Edwards D."/>
            <person name="Erskine W."/>
        </authorList>
    </citation>
    <scope>NUCLEOTIDE SEQUENCE [LARGE SCALE GENOMIC DNA]</scope>
    <source>
        <strain evidence="7">cv. Daliak</strain>
    </source>
</reference>
<keyword evidence="7" id="KW-1185">Reference proteome</keyword>
<evidence type="ECO:0000259" key="5">
    <source>
        <dbReference type="SMART" id="SM00835"/>
    </source>
</evidence>
<dbReference type="PRINTS" id="PR00439">
    <property type="entry name" value="11SGLOBULIN"/>
</dbReference>
<dbReference type="InterPro" id="IPR011051">
    <property type="entry name" value="RmlC_Cupin_sf"/>
</dbReference>
<dbReference type="SUPFAM" id="SSF51182">
    <property type="entry name" value="RmlC-like cupins"/>
    <property type="match status" value="1"/>
</dbReference>
<dbReference type="PANTHER" id="PTHR31189">
    <property type="entry name" value="OS03G0336100 PROTEIN-RELATED"/>
    <property type="match status" value="1"/>
</dbReference>
<dbReference type="OrthoDB" id="735591at2759"/>
<evidence type="ECO:0000313" key="6">
    <source>
        <dbReference type="EMBL" id="GAU18716.1"/>
    </source>
</evidence>
<keyword evidence="4" id="KW-1015">Disulfide bond</keyword>
<evidence type="ECO:0000256" key="3">
    <source>
        <dbReference type="ARBA" id="ARBA00023129"/>
    </source>
</evidence>
<keyword evidence="3" id="KW-0708">Seed storage protein</keyword>
<evidence type="ECO:0000256" key="2">
    <source>
        <dbReference type="ARBA" id="ARBA00022761"/>
    </source>
</evidence>
<gene>
    <name evidence="6" type="ORF">TSUD_80040</name>
</gene>
<feature type="domain" description="Cupin type-1" evidence="5">
    <location>
        <begin position="3"/>
        <end position="144"/>
    </location>
</feature>
<accession>A0A2Z6LQ69</accession>
<evidence type="ECO:0000313" key="7">
    <source>
        <dbReference type="Proteomes" id="UP000242715"/>
    </source>
</evidence>
<protein>
    <recommendedName>
        <fullName evidence="5">Cupin type-1 domain-containing protein</fullName>
    </recommendedName>
</protein>
<dbReference type="AlphaFoldDB" id="A0A2Z6LQ69"/>